<dbReference type="AlphaFoldDB" id="A0ABD5RPH7"/>
<evidence type="ECO:0000259" key="2">
    <source>
        <dbReference type="Pfam" id="PF04892"/>
    </source>
</evidence>
<feature type="transmembrane region" description="Helical" evidence="1">
    <location>
        <begin position="15"/>
        <end position="36"/>
    </location>
</feature>
<keyword evidence="4" id="KW-1185">Reference proteome</keyword>
<dbReference type="EMBL" id="JBHSQH010000001">
    <property type="protein sequence ID" value="MFC5972331.1"/>
    <property type="molecule type" value="Genomic_DNA"/>
</dbReference>
<comment type="caution">
    <text evidence="3">The sequence shown here is derived from an EMBL/GenBank/DDBJ whole genome shotgun (WGS) entry which is preliminary data.</text>
</comment>
<keyword evidence="1" id="KW-0812">Transmembrane</keyword>
<feature type="transmembrane region" description="Helical" evidence="1">
    <location>
        <begin position="115"/>
        <end position="135"/>
    </location>
</feature>
<dbReference type="PANTHER" id="PTHR28008:SF1">
    <property type="entry name" value="DOMAIN PROTEIN, PUTATIVE (AFU_ORTHOLOGUE AFUA_3G10980)-RELATED"/>
    <property type="match status" value="1"/>
</dbReference>
<dbReference type="RefSeq" id="WP_247415504.1">
    <property type="nucleotide sequence ID" value="NZ_JALLGW010000001.1"/>
</dbReference>
<evidence type="ECO:0000313" key="3">
    <source>
        <dbReference type="EMBL" id="MFC5972331.1"/>
    </source>
</evidence>
<dbReference type="NCBIfam" id="NF037970">
    <property type="entry name" value="vanZ_1"/>
    <property type="match status" value="1"/>
</dbReference>
<keyword evidence="1" id="KW-0472">Membrane</keyword>
<gene>
    <name evidence="3" type="ORF">ACFPYI_13400</name>
</gene>
<evidence type="ECO:0000256" key="1">
    <source>
        <dbReference type="SAM" id="Phobius"/>
    </source>
</evidence>
<feature type="transmembrane region" description="Helical" evidence="1">
    <location>
        <begin position="84"/>
        <end position="103"/>
    </location>
</feature>
<proteinExistence type="predicted"/>
<dbReference type="Proteomes" id="UP001596099">
    <property type="component" value="Unassembled WGS sequence"/>
</dbReference>
<dbReference type="InterPro" id="IPR006976">
    <property type="entry name" value="VanZ-like"/>
</dbReference>
<reference evidence="3 4" key="1">
    <citation type="journal article" date="2019" name="Int. J. Syst. Evol. Microbiol.">
        <title>The Global Catalogue of Microorganisms (GCM) 10K type strain sequencing project: providing services to taxonomists for standard genome sequencing and annotation.</title>
        <authorList>
            <consortium name="The Broad Institute Genomics Platform"/>
            <consortium name="The Broad Institute Genome Sequencing Center for Infectious Disease"/>
            <person name="Wu L."/>
            <person name="Ma J."/>
        </authorList>
    </citation>
    <scope>NUCLEOTIDE SEQUENCE [LARGE SCALE GENOMIC DNA]</scope>
    <source>
        <strain evidence="3 4">CGMCC 1.12543</strain>
    </source>
</reference>
<evidence type="ECO:0000313" key="4">
    <source>
        <dbReference type="Proteomes" id="UP001596099"/>
    </source>
</evidence>
<accession>A0ABD5RPH7</accession>
<sequence>MDRSRRPTTTRRRRYVALVVAAAVVFVASVLDPGTVGAGHQTSGSGPLGVLGLDKWVHATAYATLAVLGAAAFVGASPDRTRDWWTLALVVLGVAAFGAGVEVVQSALPARSFDLLDMAANATGALLGVGLWLALDRSSTAGADERPHEP</sequence>
<organism evidence="3 4">
    <name type="scientific">Halomarina salina</name>
    <dbReference type="NCBI Taxonomy" id="1872699"/>
    <lineage>
        <taxon>Archaea</taxon>
        <taxon>Methanobacteriati</taxon>
        <taxon>Methanobacteriota</taxon>
        <taxon>Stenosarchaea group</taxon>
        <taxon>Halobacteria</taxon>
        <taxon>Halobacteriales</taxon>
        <taxon>Natronomonadaceae</taxon>
        <taxon>Halomarina</taxon>
    </lineage>
</organism>
<feature type="domain" description="VanZ-like" evidence="2">
    <location>
        <begin position="80"/>
        <end position="134"/>
    </location>
</feature>
<dbReference type="PANTHER" id="PTHR28008">
    <property type="entry name" value="DOMAIN PROTEIN, PUTATIVE (AFU_ORTHOLOGUE AFUA_3G10980)-RELATED"/>
    <property type="match status" value="1"/>
</dbReference>
<name>A0ABD5RPH7_9EURY</name>
<protein>
    <submittedName>
        <fullName evidence="3">VanZ family protein</fullName>
    </submittedName>
</protein>
<keyword evidence="1" id="KW-1133">Transmembrane helix</keyword>
<dbReference type="Pfam" id="PF04892">
    <property type="entry name" value="VanZ"/>
    <property type="match status" value="1"/>
</dbReference>
<feature type="transmembrane region" description="Helical" evidence="1">
    <location>
        <begin position="56"/>
        <end position="77"/>
    </location>
</feature>